<dbReference type="SMART" id="SM00448">
    <property type="entry name" value="REC"/>
    <property type="match status" value="1"/>
</dbReference>
<dbReference type="InterPro" id="IPR001867">
    <property type="entry name" value="OmpR/PhoB-type_DNA-bd"/>
</dbReference>
<keyword evidence="3" id="KW-0805">Transcription regulation</keyword>
<dbReference type="InterPro" id="IPR039420">
    <property type="entry name" value="WalR-like"/>
</dbReference>
<dbReference type="Pfam" id="PF00486">
    <property type="entry name" value="Trans_reg_C"/>
    <property type="match status" value="1"/>
</dbReference>
<feature type="DNA-binding region" description="OmpR/PhoB-type" evidence="7">
    <location>
        <begin position="124"/>
        <end position="218"/>
    </location>
</feature>
<accession>A0A7X0AXU4</accession>
<dbReference type="Pfam" id="PF00072">
    <property type="entry name" value="Response_reg"/>
    <property type="match status" value="1"/>
</dbReference>
<keyword evidence="11" id="KW-1185">Reference proteome</keyword>
<evidence type="ECO:0000256" key="5">
    <source>
        <dbReference type="ARBA" id="ARBA00023163"/>
    </source>
</evidence>
<dbReference type="PROSITE" id="PS50110">
    <property type="entry name" value="RESPONSE_REGULATORY"/>
    <property type="match status" value="1"/>
</dbReference>
<evidence type="ECO:0000256" key="4">
    <source>
        <dbReference type="ARBA" id="ARBA00023125"/>
    </source>
</evidence>
<evidence type="ECO:0000256" key="7">
    <source>
        <dbReference type="PROSITE-ProRule" id="PRU01091"/>
    </source>
</evidence>
<organism evidence="10 11">
    <name type="scientific">Nitrospirillum iridis</name>
    <dbReference type="NCBI Taxonomy" id="765888"/>
    <lineage>
        <taxon>Bacteria</taxon>
        <taxon>Pseudomonadati</taxon>
        <taxon>Pseudomonadota</taxon>
        <taxon>Alphaproteobacteria</taxon>
        <taxon>Rhodospirillales</taxon>
        <taxon>Azospirillaceae</taxon>
        <taxon>Nitrospirillum</taxon>
    </lineage>
</organism>
<dbReference type="AlphaFoldDB" id="A0A7X0AXU4"/>
<dbReference type="GO" id="GO:0000976">
    <property type="term" value="F:transcription cis-regulatory region binding"/>
    <property type="evidence" value="ECO:0007669"/>
    <property type="project" value="TreeGrafter"/>
</dbReference>
<dbReference type="PROSITE" id="PS51755">
    <property type="entry name" value="OMPR_PHOB"/>
    <property type="match status" value="1"/>
</dbReference>
<dbReference type="InterPro" id="IPR011006">
    <property type="entry name" value="CheY-like_superfamily"/>
</dbReference>
<evidence type="ECO:0000313" key="10">
    <source>
        <dbReference type="EMBL" id="MBB6251095.1"/>
    </source>
</evidence>
<dbReference type="EMBL" id="JACIIZ010000004">
    <property type="protein sequence ID" value="MBB6251095.1"/>
    <property type="molecule type" value="Genomic_DNA"/>
</dbReference>
<name>A0A7X0AXU4_9PROT</name>
<dbReference type="SMART" id="SM00862">
    <property type="entry name" value="Trans_reg_C"/>
    <property type="match status" value="1"/>
</dbReference>
<keyword evidence="1 6" id="KW-0597">Phosphoprotein</keyword>
<keyword evidence="5" id="KW-0804">Transcription</keyword>
<evidence type="ECO:0000259" key="8">
    <source>
        <dbReference type="PROSITE" id="PS50110"/>
    </source>
</evidence>
<dbReference type="PANTHER" id="PTHR48111">
    <property type="entry name" value="REGULATOR OF RPOS"/>
    <property type="match status" value="1"/>
</dbReference>
<evidence type="ECO:0000256" key="3">
    <source>
        <dbReference type="ARBA" id="ARBA00023015"/>
    </source>
</evidence>
<feature type="domain" description="OmpR/PhoB-type" evidence="9">
    <location>
        <begin position="124"/>
        <end position="218"/>
    </location>
</feature>
<evidence type="ECO:0000259" key="9">
    <source>
        <dbReference type="PROSITE" id="PS51755"/>
    </source>
</evidence>
<evidence type="ECO:0000256" key="2">
    <source>
        <dbReference type="ARBA" id="ARBA00023012"/>
    </source>
</evidence>
<sequence length="219" mass="24115">MRLLLVEDEPTLAAQIRGALSSSEFAVDLVGDGEDACLLGGTEPYDGVVLDLGLPKLDGLAVLRHWRQHGIKMPVLVLTARADWHSKVEGLNAGADDYLGKPFIMEELVARMRALIRRSMGFTASVIACGPISLDAAAGRVLVDGSPVTLTGREFRLLDYLMHRQGHIVSQRELAEHIYDLEDERESNTIEVFIGRIRRKLGVDVIKTIRGLGYRLEGT</sequence>
<dbReference type="CDD" id="cd00383">
    <property type="entry name" value="trans_reg_C"/>
    <property type="match status" value="1"/>
</dbReference>
<dbReference type="Gene3D" id="3.40.50.2300">
    <property type="match status" value="1"/>
</dbReference>
<evidence type="ECO:0000313" key="11">
    <source>
        <dbReference type="Proteomes" id="UP000539175"/>
    </source>
</evidence>
<dbReference type="GO" id="GO:0000156">
    <property type="term" value="F:phosphorelay response regulator activity"/>
    <property type="evidence" value="ECO:0007669"/>
    <property type="project" value="TreeGrafter"/>
</dbReference>
<keyword evidence="2" id="KW-0902">Two-component regulatory system</keyword>
<feature type="modified residue" description="4-aspartylphosphate" evidence="6">
    <location>
        <position position="51"/>
    </location>
</feature>
<dbReference type="Proteomes" id="UP000539175">
    <property type="component" value="Unassembled WGS sequence"/>
</dbReference>
<dbReference type="RefSeq" id="WP_184799314.1">
    <property type="nucleotide sequence ID" value="NZ_JACIIZ010000004.1"/>
</dbReference>
<evidence type="ECO:0000256" key="1">
    <source>
        <dbReference type="ARBA" id="ARBA00022553"/>
    </source>
</evidence>
<comment type="caution">
    <text evidence="10">The sequence shown here is derived from an EMBL/GenBank/DDBJ whole genome shotgun (WGS) entry which is preliminary data.</text>
</comment>
<dbReference type="PANTHER" id="PTHR48111:SF37">
    <property type="entry name" value="RESPONSE REGULATOR PROTEIN CARR"/>
    <property type="match status" value="1"/>
</dbReference>
<keyword evidence="4 7" id="KW-0238">DNA-binding</keyword>
<feature type="domain" description="Response regulatory" evidence="8">
    <location>
        <begin position="2"/>
        <end position="116"/>
    </location>
</feature>
<dbReference type="InterPro" id="IPR001789">
    <property type="entry name" value="Sig_transdc_resp-reg_receiver"/>
</dbReference>
<evidence type="ECO:0000256" key="6">
    <source>
        <dbReference type="PROSITE-ProRule" id="PRU00169"/>
    </source>
</evidence>
<gene>
    <name evidence="10" type="ORF">FHS74_001640</name>
</gene>
<dbReference type="GO" id="GO:0032993">
    <property type="term" value="C:protein-DNA complex"/>
    <property type="evidence" value="ECO:0007669"/>
    <property type="project" value="TreeGrafter"/>
</dbReference>
<protein>
    <submittedName>
        <fullName evidence="10">Two-component system OmpR family response regulator</fullName>
    </submittedName>
</protein>
<dbReference type="Gene3D" id="6.10.250.690">
    <property type="match status" value="1"/>
</dbReference>
<dbReference type="FunFam" id="3.40.50.2300:FF:000002">
    <property type="entry name" value="DNA-binding response regulator PhoP"/>
    <property type="match status" value="1"/>
</dbReference>
<dbReference type="SUPFAM" id="SSF52172">
    <property type="entry name" value="CheY-like"/>
    <property type="match status" value="1"/>
</dbReference>
<proteinExistence type="predicted"/>
<dbReference type="GO" id="GO:0006355">
    <property type="term" value="P:regulation of DNA-templated transcription"/>
    <property type="evidence" value="ECO:0007669"/>
    <property type="project" value="InterPro"/>
</dbReference>
<dbReference type="CDD" id="cd19934">
    <property type="entry name" value="REC_OmpR_EcPhoP-like"/>
    <property type="match status" value="1"/>
</dbReference>
<dbReference type="Gene3D" id="1.10.10.10">
    <property type="entry name" value="Winged helix-like DNA-binding domain superfamily/Winged helix DNA-binding domain"/>
    <property type="match status" value="1"/>
</dbReference>
<reference evidence="10 11" key="1">
    <citation type="submission" date="2020-08" db="EMBL/GenBank/DDBJ databases">
        <title>Genomic Encyclopedia of Type Strains, Phase IV (KMG-IV): sequencing the most valuable type-strain genomes for metagenomic binning, comparative biology and taxonomic classification.</title>
        <authorList>
            <person name="Goeker M."/>
        </authorList>
    </citation>
    <scope>NUCLEOTIDE SEQUENCE [LARGE SCALE GENOMIC DNA]</scope>
    <source>
        <strain evidence="10 11">DSM 22198</strain>
    </source>
</reference>
<dbReference type="InterPro" id="IPR036388">
    <property type="entry name" value="WH-like_DNA-bd_sf"/>
</dbReference>
<dbReference type="GO" id="GO:0005829">
    <property type="term" value="C:cytosol"/>
    <property type="evidence" value="ECO:0007669"/>
    <property type="project" value="TreeGrafter"/>
</dbReference>